<feature type="repeat" description="TPR" evidence="1">
    <location>
        <begin position="169"/>
        <end position="202"/>
    </location>
</feature>
<proteinExistence type="predicted"/>
<dbReference type="Pfam" id="PF13432">
    <property type="entry name" value="TPR_16"/>
    <property type="match status" value="1"/>
</dbReference>
<dbReference type="Gene3D" id="1.25.40.10">
    <property type="entry name" value="Tetratricopeptide repeat domain"/>
    <property type="match status" value="1"/>
</dbReference>
<dbReference type="InterPro" id="IPR019734">
    <property type="entry name" value="TPR_rpt"/>
</dbReference>
<sequence length="218" mass="24148">MKRLFLLTVFCLGLVFAGSAQDVDAVQLKNDGNDALRAKDYKKALELFEKSLANWGDEEQDKAMVYNAGYCAYKVKNFEKAAEYFGQSIENNYKTSTAYLYKANAQRQAGDEAGFVETLEAGMASNPNDMKMKDMLSTFYLKEGNAFYKKGAEILKQAATDVAAGKFTTNDDQYKAATSEARDEFKKALPYFDKALKLTPNDDTAKQLKAAATQAING</sequence>
<dbReference type="Proteomes" id="UP000036958">
    <property type="component" value="Unassembled WGS sequence"/>
</dbReference>
<feature type="chain" id="PRO_5005591585" evidence="2">
    <location>
        <begin position="21"/>
        <end position="218"/>
    </location>
</feature>
<organism evidence="3 4">
    <name type="scientific">Sunxiuqinia dokdonensis</name>
    <dbReference type="NCBI Taxonomy" id="1409788"/>
    <lineage>
        <taxon>Bacteria</taxon>
        <taxon>Pseudomonadati</taxon>
        <taxon>Bacteroidota</taxon>
        <taxon>Bacteroidia</taxon>
        <taxon>Marinilabiliales</taxon>
        <taxon>Prolixibacteraceae</taxon>
        <taxon>Sunxiuqinia</taxon>
    </lineage>
</organism>
<dbReference type="PROSITE" id="PS50005">
    <property type="entry name" value="TPR"/>
    <property type="match status" value="1"/>
</dbReference>
<reference evidence="4" key="1">
    <citation type="submission" date="2015-07" db="EMBL/GenBank/DDBJ databases">
        <title>Genome sequencing of Sunxiuqinia dokdonensis strain SK.</title>
        <authorList>
            <person name="Ahn S."/>
            <person name="Kim B.-C."/>
        </authorList>
    </citation>
    <scope>NUCLEOTIDE SEQUENCE [LARGE SCALE GENOMIC DNA]</scope>
    <source>
        <strain evidence="4">SK</strain>
    </source>
</reference>
<evidence type="ECO:0000313" key="3">
    <source>
        <dbReference type="EMBL" id="KOH45432.1"/>
    </source>
</evidence>
<evidence type="ECO:0000256" key="1">
    <source>
        <dbReference type="PROSITE-ProRule" id="PRU00339"/>
    </source>
</evidence>
<keyword evidence="4" id="KW-1185">Reference proteome</keyword>
<keyword evidence="2" id="KW-0732">Signal</keyword>
<gene>
    <name evidence="3" type="ORF">NC99_17380</name>
</gene>
<evidence type="ECO:0000313" key="4">
    <source>
        <dbReference type="Proteomes" id="UP000036958"/>
    </source>
</evidence>
<dbReference type="OrthoDB" id="1122835at2"/>
<dbReference type="InterPro" id="IPR011990">
    <property type="entry name" value="TPR-like_helical_dom_sf"/>
</dbReference>
<accession>A0A0L8VB58</accession>
<keyword evidence="1" id="KW-0802">TPR repeat</keyword>
<protein>
    <submittedName>
        <fullName evidence="3">Uncharacterized protein</fullName>
    </submittedName>
</protein>
<dbReference type="EMBL" id="LGIA01000135">
    <property type="protein sequence ID" value="KOH45432.1"/>
    <property type="molecule type" value="Genomic_DNA"/>
</dbReference>
<evidence type="ECO:0000256" key="2">
    <source>
        <dbReference type="SAM" id="SignalP"/>
    </source>
</evidence>
<dbReference type="SUPFAM" id="SSF48452">
    <property type="entry name" value="TPR-like"/>
    <property type="match status" value="1"/>
</dbReference>
<dbReference type="RefSeq" id="WP_053181928.1">
    <property type="nucleotide sequence ID" value="NZ_LGIA01000135.1"/>
</dbReference>
<dbReference type="AlphaFoldDB" id="A0A0L8VB58"/>
<dbReference type="SMART" id="SM00028">
    <property type="entry name" value="TPR"/>
    <property type="match status" value="4"/>
</dbReference>
<name>A0A0L8VB58_9BACT</name>
<feature type="signal peptide" evidence="2">
    <location>
        <begin position="1"/>
        <end position="20"/>
    </location>
</feature>
<comment type="caution">
    <text evidence="3">The sequence shown here is derived from an EMBL/GenBank/DDBJ whole genome shotgun (WGS) entry which is preliminary data.</text>
</comment>